<dbReference type="InterPro" id="IPR007296">
    <property type="entry name" value="DUF403"/>
</dbReference>
<proteinExistence type="predicted"/>
<reference evidence="3 4" key="2">
    <citation type="submission" date="2016-01" db="EMBL/GenBank/DDBJ databases">
        <title>Microcella alkaliphila JAM AC0309 whole genome shotgun sequence.</title>
        <authorList>
            <person name="Kurata A."/>
            <person name="Hirose Y."/>
            <person name="Kishimoto N."/>
            <person name="Kobayashi T."/>
        </authorList>
    </citation>
    <scope>NUCLEOTIDE SEQUENCE [LARGE SCALE GENOMIC DNA]</scope>
    <source>
        <strain evidence="3 4">JAM AC0309</strain>
    </source>
</reference>
<dbReference type="EMBL" id="AP017315">
    <property type="protein sequence ID" value="BAU31262.1"/>
    <property type="molecule type" value="Genomic_DNA"/>
</dbReference>
<sequence>MPGRTADNVYAVGALVERADAVALIIDADRARAEGAEAAALATSVVDRARPGSIAFAFATAREQARRARGMLGADVREALDATRARMPRKVVPERLHEFLTWTRERAALVTGIVEASAARDNTYHLFTLGRASTRALVTVSTLAERAPTAIDQGDAAALLRACGALEIFRARSAAEPSLADVEHLLLADAGVPHGLPYALAAIDRAVAAIHDHGSDAAWCPRPATIPDDPAARIPSPMTLDALPAIRDAVAARVDAAAAAAGVAPAASAIAAPDGARSPQDRGVDRTLSSVWPVAVPRSR</sequence>
<reference evidence="4" key="1">
    <citation type="submission" date="2015-12" db="EMBL/GenBank/DDBJ databases">
        <authorList>
            <person name="Shamseldin A."/>
            <person name="Moawad H."/>
            <person name="Abd El-Rahim W.M."/>
            <person name="Sadowsky M.J."/>
        </authorList>
    </citation>
    <scope>NUCLEOTIDE SEQUENCE [LARGE SCALE GENOMIC DNA]</scope>
    <source>
        <strain evidence="4">JAM AC0309</strain>
    </source>
</reference>
<evidence type="ECO:0000313" key="4">
    <source>
        <dbReference type="Proteomes" id="UP000218965"/>
    </source>
</evidence>
<evidence type="ECO:0000313" key="3">
    <source>
        <dbReference type="EMBL" id="BAU31262.1"/>
    </source>
</evidence>
<gene>
    <name evidence="3" type="ORF">MalAC0309_0387</name>
</gene>
<dbReference type="Pfam" id="PF04168">
    <property type="entry name" value="Alpha-E"/>
    <property type="match status" value="1"/>
</dbReference>
<feature type="region of interest" description="Disordered" evidence="1">
    <location>
        <begin position="269"/>
        <end position="289"/>
    </location>
</feature>
<dbReference type="Proteomes" id="UP000218965">
    <property type="component" value="Chromosome"/>
</dbReference>
<dbReference type="PANTHER" id="PTHR34595">
    <property type="entry name" value="BLR5612 PROTEIN"/>
    <property type="match status" value="1"/>
</dbReference>
<organism evidence="3 4">
    <name type="scientific">Microcella alkaliphila</name>
    <dbReference type="NCBI Taxonomy" id="279828"/>
    <lineage>
        <taxon>Bacteria</taxon>
        <taxon>Bacillati</taxon>
        <taxon>Actinomycetota</taxon>
        <taxon>Actinomycetes</taxon>
        <taxon>Micrococcales</taxon>
        <taxon>Microbacteriaceae</taxon>
        <taxon>Microcella</taxon>
    </lineage>
</organism>
<dbReference type="PANTHER" id="PTHR34595:SF7">
    <property type="entry name" value="SLL1039 PROTEIN"/>
    <property type="match status" value="1"/>
</dbReference>
<dbReference type="InterPro" id="IPR051680">
    <property type="entry name" value="ATP-dep_Glu-Cys_Ligase-2"/>
</dbReference>
<feature type="domain" description="DUF403" evidence="2">
    <location>
        <begin position="36"/>
        <end position="218"/>
    </location>
</feature>
<dbReference type="RefSeq" id="WP_096420353.1">
    <property type="nucleotide sequence ID" value="NZ_AP017315.1"/>
</dbReference>
<accession>A0A0U5BDG8</accession>
<evidence type="ECO:0000259" key="2">
    <source>
        <dbReference type="Pfam" id="PF04168"/>
    </source>
</evidence>
<evidence type="ECO:0000256" key="1">
    <source>
        <dbReference type="SAM" id="MobiDB-lite"/>
    </source>
</evidence>
<name>A0A0U5BDG8_9MICO</name>
<protein>
    <recommendedName>
        <fullName evidence="2">DUF403 domain-containing protein</fullName>
    </recommendedName>
</protein>
<dbReference type="OrthoDB" id="9803532at2"/>
<feature type="compositionally biased region" description="Low complexity" evidence="1">
    <location>
        <begin position="269"/>
        <end position="278"/>
    </location>
</feature>
<dbReference type="AlphaFoldDB" id="A0A0U5BDG8"/>
<dbReference type="KEGG" id="malk:MalAC0309_0387"/>